<dbReference type="AlphaFoldDB" id="M0AEA7"/>
<protein>
    <submittedName>
        <fullName evidence="2">Uncharacterized protein</fullName>
    </submittedName>
</protein>
<proteinExistence type="predicted"/>
<keyword evidence="3" id="KW-1185">Reference proteome</keyword>
<reference evidence="2 3" key="1">
    <citation type="journal article" date="2014" name="PLoS Genet.">
        <title>Phylogenetically driven sequencing of extremely halophilic archaea reveals strategies for static and dynamic osmo-response.</title>
        <authorList>
            <person name="Becker E.A."/>
            <person name="Seitzer P.M."/>
            <person name="Tritt A."/>
            <person name="Larsen D."/>
            <person name="Krusor M."/>
            <person name="Yao A.I."/>
            <person name="Wu D."/>
            <person name="Madern D."/>
            <person name="Eisen J.A."/>
            <person name="Darling A.E."/>
            <person name="Facciotti M.T."/>
        </authorList>
    </citation>
    <scope>NUCLEOTIDE SEQUENCE [LARGE SCALE GENOMIC DNA]</scope>
    <source>
        <strain evidence="2 3">JCM 10990</strain>
    </source>
</reference>
<accession>M0AEA7</accession>
<name>M0AEA7_9EURY</name>
<evidence type="ECO:0000256" key="1">
    <source>
        <dbReference type="SAM" id="MobiDB-lite"/>
    </source>
</evidence>
<feature type="region of interest" description="Disordered" evidence="1">
    <location>
        <begin position="136"/>
        <end position="203"/>
    </location>
</feature>
<dbReference type="EMBL" id="AOIN01000077">
    <property type="protein sequence ID" value="ELY97065.1"/>
    <property type="molecule type" value="Genomic_DNA"/>
</dbReference>
<evidence type="ECO:0000313" key="2">
    <source>
        <dbReference type="EMBL" id="ELY97065.1"/>
    </source>
</evidence>
<dbReference type="Proteomes" id="UP000011693">
    <property type="component" value="Unassembled WGS sequence"/>
</dbReference>
<evidence type="ECO:0000313" key="3">
    <source>
        <dbReference type="Proteomes" id="UP000011693"/>
    </source>
</evidence>
<organism evidence="2 3">
    <name type="scientific">Natrialba chahannaoensis JCM 10990</name>
    <dbReference type="NCBI Taxonomy" id="1227492"/>
    <lineage>
        <taxon>Archaea</taxon>
        <taxon>Methanobacteriati</taxon>
        <taxon>Methanobacteriota</taxon>
        <taxon>Stenosarchaea group</taxon>
        <taxon>Halobacteria</taxon>
        <taxon>Halobacteriales</taxon>
        <taxon>Natrialbaceae</taxon>
        <taxon>Natrialba</taxon>
    </lineage>
</organism>
<dbReference type="PATRIC" id="fig|1227492.4.peg.2824"/>
<sequence length="203" mass="22239">MRYKLTTIAIAALLIISVGTALAAATTTTSADESLQNEVIPENHDVSVVDPHEALTAADVNAAVETAWSSDEMMNYFDDDEAIHFEVWAPQSDEQRAIVSLAPAEESDQTQVLANVHFESEHIIDIKEPHTLNESTMQSIEQTDDDHTTDGGPQHEQIESQQGTLSESTDHNTTAIKIETETVDTPEIALQEDDQKQIVATDN</sequence>
<comment type="caution">
    <text evidence="2">The sequence shown here is derived from an EMBL/GenBank/DDBJ whole genome shotgun (WGS) entry which is preliminary data.</text>
</comment>
<feature type="compositionally biased region" description="Polar residues" evidence="1">
    <location>
        <begin position="159"/>
        <end position="175"/>
    </location>
</feature>
<gene>
    <name evidence="2" type="ORF">C482_14239</name>
</gene>